<evidence type="ECO:0000256" key="1">
    <source>
        <dbReference type="SAM" id="SignalP"/>
    </source>
</evidence>
<proteinExistence type="predicted"/>
<feature type="non-terminal residue" evidence="2">
    <location>
        <position position="1"/>
    </location>
</feature>
<feature type="signal peptide" evidence="1">
    <location>
        <begin position="1"/>
        <end position="26"/>
    </location>
</feature>
<gene>
    <name evidence="2" type="ORF">PMAYCL1PPCAC_28812</name>
</gene>
<protein>
    <recommendedName>
        <fullName evidence="4">Saposin B-type domain-containing protein</fullName>
    </recommendedName>
</protein>
<dbReference type="EMBL" id="BTRK01000006">
    <property type="protein sequence ID" value="GMR58617.1"/>
    <property type="molecule type" value="Genomic_DNA"/>
</dbReference>
<feature type="chain" id="PRO_5042980788" description="Saposin B-type domain-containing protein" evidence="1">
    <location>
        <begin position="27"/>
        <end position="158"/>
    </location>
</feature>
<keyword evidence="3" id="KW-1185">Reference proteome</keyword>
<evidence type="ECO:0000313" key="2">
    <source>
        <dbReference type="EMBL" id="GMR58617.1"/>
    </source>
</evidence>
<evidence type="ECO:0008006" key="4">
    <source>
        <dbReference type="Google" id="ProtNLM"/>
    </source>
</evidence>
<comment type="caution">
    <text evidence="2">The sequence shown here is derived from an EMBL/GenBank/DDBJ whole genome shotgun (WGS) entry which is preliminary data.</text>
</comment>
<reference evidence="3" key="1">
    <citation type="submission" date="2022-10" db="EMBL/GenBank/DDBJ databases">
        <title>Genome assembly of Pristionchus species.</title>
        <authorList>
            <person name="Yoshida K."/>
            <person name="Sommer R.J."/>
        </authorList>
    </citation>
    <scope>NUCLEOTIDE SEQUENCE [LARGE SCALE GENOMIC DNA]</scope>
    <source>
        <strain evidence="3">RS5460</strain>
    </source>
</reference>
<dbReference type="Proteomes" id="UP001328107">
    <property type="component" value="Unassembled WGS sequence"/>
</dbReference>
<dbReference type="AlphaFoldDB" id="A0AAN5IAB8"/>
<name>A0AAN5IAB8_9BILA</name>
<organism evidence="2 3">
    <name type="scientific">Pristionchus mayeri</name>
    <dbReference type="NCBI Taxonomy" id="1317129"/>
    <lineage>
        <taxon>Eukaryota</taxon>
        <taxon>Metazoa</taxon>
        <taxon>Ecdysozoa</taxon>
        <taxon>Nematoda</taxon>
        <taxon>Chromadorea</taxon>
        <taxon>Rhabditida</taxon>
        <taxon>Rhabditina</taxon>
        <taxon>Diplogasteromorpha</taxon>
        <taxon>Diplogasteroidea</taxon>
        <taxon>Neodiplogasteridae</taxon>
        <taxon>Pristionchus</taxon>
    </lineage>
</organism>
<keyword evidence="1" id="KW-0732">Signal</keyword>
<accession>A0AAN5IAB8</accession>
<evidence type="ECO:0000313" key="3">
    <source>
        <dbReference type="Proteomes" id="UP001328107"/>
    </source>
</evidence>
<sequence>FLRAADFFSMIFKVILIALLVSESLQRNYHNGRKSWEANCDACKLFTKTLRNQVKDRKSMTEEEYIKNAPRYCGDNKVCATFLPIKYLGEKMQKLTNNYSDFSLVHTICTSDLGGFSLCPPTHKRSMYDNPEFPELRLDEETKRNFSRLLHSMTKPEL</sequence>